<reference evidence="2" key="4">
    <citation type="submission" date="2017-01" db="UniProtKB">
        <authorList>
            <consortium name="EnsemblFungi"/>
        </authorList>
    </citation>
    <scope>IDENTIFICATION</scope>
    <source>
        <strain evidence="2">PH-1 / ATCC MYA-4620 / FGSC 9075 / NRRL 31084</strain>
    </source>
</reference>
<dbReference type="EnsemblFungi" id="CEF84733">
    <property type="protein sequence ID" value="CEF84733"/>
    <property type="gene ID" value="FGRRES_20401"/>
</dbReference>
<keyword evidence="3" id="KW-1185">Reference proteome</keyword>
<reference evidence="1 3" key="3">
    <citation type="journal article" date="2015" name="BMC Genomics">
        <title>The completed genome sequence of the pathogenic ascomycete fungus Fusarium graminearum.</title>
        <authorList>
            <person name="King R."/>
            <person name="Urban M."/>
            <person name="Hammond-Kosack M.C."/>
            <person name="Hassani-Pak K."/>
            <person name="Hammond-Kosack K.E."/>
        </authorList>
    </citation>
    <scope>NUCLEOTIDE SEQUENCE [LARGE SCALE GENOMIC DNA]</scope>
    <source>
        <strain evidence="3">ATCC MYA-4620 / CBS 123657 / FGSC 9075 / NRRL 31084 / PH-1</strain>
        <strain evidence="1">PH-1</strain>
    </source>
</reference>
<proteinExistence type="predicted"/>
<gene>
    <name evidence="1" type="ORF">FGRAMPH1_01T27709</name>
</gene>
<evidence type="ECO:0000313" key="3">
    <source>
        <dbReference type="Proteomes" id="UP000070720"/>
    </source>
</evidence>
<sequence length="75" mass="8084">MTVTKPNGNTMAPIILIKPGAFSWYHGAVKTVNETAHPKERIHPPEIPDKKTLSGLDLPFFTPALQMSSAVSAGE</sequence>
<accession>A0A098DV60</accession>
<accession>A0A0E0SE70</accession>
<dbReference type="AlphaFoldDB" id="A0A098DV60"/>
<protein>
    <submittedName>
        <fullName evidence="1">Chromosome 4, complete genome</fullName>
    </submittedName>
</protein>
<dbReference type="InParanoid" id="A0A098DV60"/>
<reference evidence="2 3" key="1">
    <citation type="journal article" date="2007" name="Science">
        <title>The Fusarium graminearum genome reveals a link between localized polymorphism and pathogen specialization.</title>
        <authorList>
            <person name="Cuomo C.A."/>
            <person name="Gueldener U."/>
            <person name="Xu J.-R."/>
            <person name="Trail F."/>
            <person name="Turgeon B.G."/>
            <person name="Di Pietro A."/>
            <person name="Walton J.D."/>
            <person name="Ma L.-J."/>
            <person name="Baker S.E."/>
            <person name="Rep M."/>
            <person name="Adam G."/>
            <person name="Antoniw J."/>
            <person name="Baldwin T."/>
            <person name="Calvo S.E."/>
            <person name="Chang Y.-L."/>
            <person name="DeCaprio D."/>
            <person name="Gale L.R."/>
            <person name="Gnerre S."/>
            <person name="Goswami R.S."/>
            <person name="Hammond-Kosack K."/>
            <person name="Harris L.J."/>
            <person name="Hilburn K."/>
            <person name="Kennell J.C."/>
            <person name="Kroken S."/>
            <person name="Magnuson J.K."/>
            <person name="Mannhaupt G."/>
            <person name="Mauceli E.W."/>
            <person name="Mewes H.-W."/>
            <person name="Mitterbauer R."/>
            <person name="Muehlbauer G."/>
            <person name="Muensterkoetter M."/>
            <person name="Nelson D."/>
            <person name="O'Donnell K."/>
            <person name="Ouellet T."/>
            <person name="Qi W."/>
            <person name="Quesneville H."/>
            <person name="Roncero M.I.G."/>
            <person name="Seong K.-Y."/>
            <person name="Tetko I.V."/>
            <person name="Urban M."/>
            <person name="Waalwijk C."/>
            <person name="Ward T.J."/>
            <person name="Yao J."/>
            <person name="Birren B.W."/>
            <person name="Kistler H.C."/>
        </authorList>
    </citation>
    <scope>NUCLEOTIDE SEQUENCE [LARGE SCALE GENOMIC DNA]</scope>
    <source>
        <strain evidence="3">ATCC MYA-4620 / CBS 123657 / FGSC 9075 / NRRL 31084 / PH-1</strain>
        <strain evidence="2">PH-1 / ATCC MYA-4620 / FGSC 9075 / NRRL 31084</strain>
    </source>
</reference>
<dbReference type="VEuPathDB" id="FungiDB:FGRAMPH1_01G27709"/>
<organism evidence="1 3">
    <name type="scientific">Gibberella zeae (strain ATCC MYA-4620 / CBS 123657 / FGSC 9075 / NRRL 31084 / PH-1)</name>
    <name type="common">Wheat head blight fungus</name>
    <name type="synonym">Fusarium graminearum</name>
    <dbReference type="NCBI Taxonomy" id="229533"/>
    <lineage>
        <taxon>Eukaryota</taxon>
        <taxon>Fungi</taxon>
        <taxon>Dikarya</taxon>
        <taxon>Ascomycota</taxon>
        <taxon>Pezizomycotina</taxon>
        <taxon>Sordariomycetes</taxon>
        <taxon>Hypocreomycetidae</taxon>
        <taxon>Hypocreales</taxon>
        <taxon>Nectriaceae</taxon>
        <taxon>Fusarium</taxon>
    </lineage>
</organism>
<dbReference type="EMBL" id="HG970335">
    <property type="protein sequence ID" value="CEF84733.1"/>
    <property type="molecule type" value="Genomic_DNA"/>
</dbReference>
<name>A0A098DV60_GIBZE</name>
<evidence type="ECO:0000313" key="1">
    <source>
        <dbReference type="EMBL" id="CEF84733.1"/>
    </source>
</evidence>
<dbReference type="Proteomes" id="UP000070720">
    <property type="component" value="Chromosome 4"/>
</dbReference>
<reference evidence="2 3" key="2">
    <citation type="journal article" date="2010" name="Nature">
        <title>Comparative genomics reveals mobile pathogenicity chromosomes in Fusarium.</title>
        <authorList>
            <person name="Ma L.J."/>
            <person name="van der Does H.C."/>
            <person name="Borkovich K.A."/>
            <person name="Coleman J.J."/>
            <person name="Daboussi M.J."/>
            <person name="Di Pietro A."/>
            <person name="Dufresne M."/>
            <person name="Freitag M."/>
            <person name="Grabherr M."/>
            <person name="Henrissat B."/>
            <person name="Houterman P.M."/>
            <person name="Kang S."/>
            <person name="Shim W.B."/>
            <person name="Woloshuk C."/>
            <person name="Xie X."/>
            <person name="Xu J.R."/>
            <person name="Antoniw J."/>
            <person name="Baker S.E."/>
            <person name="Bluhm B.H."/>
            <person name="Breakspear A."/>
            <person name="Brown D.W."/>
            <person name="Butchko R.A."/>
            <person name="Chapman S."/>
            <person name="Coulson R."/>
            <person name="Coutinho P.M."/>
            <person name="Danchin E.G."/>
            <person name="Diener A."/>
            <person name="Gale L.R."/>
            <person name="Gardiner D.M."/>
            <person name="Goff S."/>
            <person name="Hammond-Kosack K.E."/>
            <person name="Hilburn K."/>
            <person name="Hua-Van A."/>
            <person name="Jonkers W."/>
            <person name="Kazan K."/>
            <person name="Kodira C.D."/>
            <person name="Koehrsen M."/>
            <person name="Kumar L."/>
            <person name="Lee Y.H."/>
            <person name="Li L."/>
            <person name="Manners J.M."/>
            <person name="Miranda-Saavedra D."/>
            <person name="Mukherjee M."/>
            <person name="Park G."/>
            <person name="Park J."/>
            <person name="Park S.Y."/>
            <person name="Proctor R.H."/>
            <person name="Regev A."/>
            <person name="Ruiz-Roldan M.C."/>
            <person name="Sain D."/>
            <person name="Sakthikumar S."/>
            <person name="Sykes S."/>
            <person name="Schwartz D.C."/>
            <person name="Turgeon B.G."/>
            <person name="Wapinski I."/>
            <person name="Yoder O."/>
            <person name="Young S."/>
            <person name="Zeng Q."/>
            <person name="Zhou S."/>
            <person name="Galagan J."/>
            <person name="Cuomo C.A."/>
            <person name="Kistler H.C."/>
            <person name="Rep M."/>
        </authorList>
    </citation>
    <scope>GENOME REANNOTATION</scope>
    <source>
        <strain evidence="3">ATCC MYA-4620 / CBS 123657 / FGSC 9075 / NRRL 31084 / PH-1</strain>
        <strain evidence="2">PH-1 / ATCC MYA-4620 / FGSC 9075 / NRRL 31084</strain>
    </source>
</reference>
<evidence type="ECO:0000313" key="2">
    <source>
        <dbReference type="EnsemblFungi" id="CEF84733"/>
    </source>
</evidence>